<protein>
    <submittedName>
        <fullName evidence="1">Uncharacterized protein</fullName>
    </submittedName>
</protein>
<proteinExistence type="predicted"/>
<keyword evidence="2" id="KW-1185">Reference proteome</keyword>
<dbReference type="Proteomes" id="UP000315636">
    <property type="component" value="Unassembled WGS sequence"/>
</dbReference>
<reference evidence="1 2" key="1">
    <citation type="submission" date="2017-05" db="EMBL/GenBank/DDBJ databases">
        <authorList>
            <person name="Varghese N."/>
            <person name="Submissions S."/>
        </authorList>
    </citation>
    <scope>NUCLEOTIDE SEQUENCE [LARGE SCALE GENOMIC DNA]</scope>
    <source>
        <strain evidence="1 2">DSM 45474</strain>
    </source>
</reference>
<dbReference type="AlphaFoldDB" id="A0A521FDN1"/>
<evidence type="ECO:0000313" key="1">
    <source>
        <dbReference type="EMBL" id="SMO93650.1"/>
    </source>
</evidence>
<sequence>MKKGSRPMFGRLLFVYWASQPDHGEPYRWLKQDLIGNLIGKLMVYKVQKKA</sequence>
<name>A0A521FDN1_9BACL</name>
<dbReference type="EMBL" id="FXTI01000016">
    <property type="protein sequence ID" value="SMO93650.1"/>
    <property type="molecule type" value="Genomic_DNA"/>
</dbReference>
<gene>
    <name evidence="1" type="ORF">SAMN06264849_11624</name>
</gene>
<accession>A0A521FDN1</accession>
<evidence type="ECO:0000313" key="2">
    <source>
        <dbReference type="Proteomes" id="UP000315636"/>
    </source>
</evidence>
<organism evidence="1 2">
    <name type="scientific">Melghirimyces algeriensis</name>
    <dbReference type="NCBI Taxonomy" id="910412"/>
    <lineage>
        <taxon>Bacteria</taxon>
        <taxon>Bacillati</taxon>
        <taxon>Bacillota</taxon>
        <taxon>Bacilli</taxon>
        <taxon>Bacillales</taxon>
        <taxon>Thermoactinomycetaceae</taxon>
        <taxon>Melghirimyces</taxon>
    </lineage>
</organism>